<dbReference type="AlphaFoldDB" id="A0AAP4X2T8"/>
<dbReference type="Proteomes" id="UP001170481">
    <property type="component" value="Unassembled WGS sequence"/>
</dbReference>
<sequence>MTRDTSHRLALVGDIGGTNARLALVQPGSHTLQHIQTLACAEHAGLEEAIQAYYRMLGLSEAEQPIEACLAFACPVHDERVSMTNNHWTFLKREVRESLRLERFKCLNDFTAMALGVPHIEASERLAIGEELTEGSGDAASPRLVIGPGTGLGVAGLVRGTHNWIPLATEGGHASFAPTDEIEDGLLGIFRRRHGRVSVERLLCGQGMLEIYQALGELRGLPTPLESAASVSQAAHEHLHHDEPQNALAFDAVMRFMKILGAVAGDAALTLGARGGVYLCGGVLPRNLDLLMRSDFRHAFTDKNRLSRYNAAIPTWVVTAPWTGLLGAAEALHNEEVA</sequence>
<dbReference type="EMBL" id="JAUORK010000027">
    <property type="protein sequence ID" value="MDO6673568.1"/>
    <property type="molecule type" value="Genomic_DNA"/>
</dbReference>
<dbReference type="PANTHER" id="PTHR47690">
    <property type="entry name" value="GLUCOKINASE"/>
    <property type="match status" value="1"/>
</dbReference>
<reference evidence="5" key="1">
    <citation type="submission" date="2023-07" db="EMBL/GenBank/DDBJ databases">
        <title>Genome content predicts the carbon catabolic preferences of heterotrophic bacteria.</title>
        <authorList>
            <person name="Gralka M."/>
        </authorList>
    </citation>
    <scope>NUCLEOTIDE SEQUENCE</scope>
    <source>
        <strain evidence="5">C2R13</strain>
    </source>
</reference>
<comment type="catalytic activity">
    <reaction evidence="3">
        <text>D-glucose + ATP = D-glucose 6-phosphate + ADP + H(+)</text>
        <dbReference type="Rhea" id="RHEA:17825"/>
        <dbReference type="ChEBI" id="CHEBI:4167"/>
        <dbReference type="ChEBI" id="CHEBI:15378"/>
        <dbReference type="ChEBI" id="CHEBI:30616"/>
        <dbReference type="ChEBI" id="CHEBI:61548"/>
        <dbReference type="ChEBI" id="CHEBI:456216"/>
        <dbReference type="EC" id="2.7.1.2"/>
    </reaction>
</comment>
<evidence type="ECO:0000256" key="4">
    <source>
        <dbReference type="RuleBase" id="RU004046"/>
    </source>
</evidence>
<evidence type="ECO:0000313" key="6">
    <source>
        <dbReference type="Proteomes" id="UP001170481"/>
    </source>
</evidence>
<proteinExistence type="inferred from homology"/>
<gene>
    <name evidence="3 5" type="primary">glk</name>
    <name evidence="5" type="ORF">Q4535_15790</name>
</gene>
<dbReference type="InterPro" id="IPR043129">
    <property type="entry name" value="ATPase_NBD"/>
</dbReference>
<dbReference type="RefSeq" id="WP_303595254.1">
    <property type="nucleotide sequence ID" value="NZ_JAUORK010000027.1"/>
</dbReference>
<dbReference type="InterPro" id="IPR003836">
    <property type="entry name" value="Glucokinase"/>
</dbReference>
<dbReference type="Gene3D" id="3.40.367.20">
    <property type="match status" value="1"/>
</dbReference>
<dbReference type="InterPro" id="IPR050201">
    <property type="entry name" value="Bacterial_glucokinase"/>
</dbReference>
<comment type="caution">
    <text evidence="5">The sequence shown here is derived from an EMBL/GenBank/DDBJ whole genome shotgun (WGS) entry which is preliminary data.</text>
</comment>
<evidence type="ECO:0000313" key="5">
    <source>
        <dbReference type="EMBL" id="MDO6673568.1"/>
    </source>
</evidence>
<keyword evidence="2 3" id="KW-0418">Kinase</keyword>
<dbReference type="PANTHER" id="PTHR47690:SF1">
    <property type="entry name" value="GLUCOKINASE"/>
    <property type="match status" value="1"/>
</dbReference>
<evidence type="ECO:0000256" key="1">
    <source>
        <dbReference type="ARBA" id="ARBA00022679"/>
    </source>
</evidence>
<keyword evidence="3" id="KW-0067">ATP-binding</keyword>
<evidence type="ECO:0000256" key="3">
    <source>
        <dbReference type="HAMAP-Rule" id="MF_00524"/>
    </source>
</evidence>
<accession>A0AAP4X2T8</accession>
<dbReference type="CDD" id="cd24008">
    <property type="entry name" value="ASKHA_NBD_GLK"/>
    <property type="match status" value="1"/>
</dbReference>
<dbReference type="EC" id="2.7.1.2" evidence="3"/>
<feature type="binding site" evidence="3">
    <location>
        <begin position="13"/>
        <end position="18"/>
    </location>
    <ligand>
        <name>ATP</name>
        <dbReference type="ChEBI" id="CHEBI:30616"/>
    </ligand>
</feature>
<organism evidence="5 6">
    <name type="scientific">Cobetia amphilecti</name>
    <dbReference type="NCBI Taxonomy" id="1055104"/>
    <lineage>
        <taxon>Bacteria</taxon>
        <taxon>Pseudomonadati</taxon>
        <taxon>Pseudomonadota</taxon>
        <taxon>Gammaproteobacteria</taxon>
        <taxon>Oceanospirillales</taxon>
        <taxon>Halomonadaceae</taxon>
        <taxon>Cobetia</taxon>
    </lineage>
</organism>
<evidence type="ECO:0000256" key="2">
    <source>
        <dbReference type="ARBA" id="ARBA00022777"/>
    </source>
</evidence>
<protein>
    <recommendedName>
        <fullName evidence="3">Glucokinase</fullName>
        <ecNumber evidence="3">2.7.1.2</ecNumber>
    </recommendedName>
    <alternativeName>
        <fullName evidence="3">Glucose kinase</fullName>
    </alternativeName>
</protein>
<dbReference type="GO" id="GO:0006096">
    <property type="term" value="P:glycolytic process"/>
    <property type="evidence" value="ECO:0007669"/>
    <property type="project" value="UniProtKB-UniRule"/>
</dbReference>
<dbReference type="SUPFAM" id="SSF53067">
    <property type="entry name" value="Actin-like ATPase domain"/>
    <property type="match status" value="1"/>
</dbReference>
<dbReference type="GO" id="GO:0005829">
    <property type="term" value="C:cytosol"/>
    <property type="evidence" value="ECO:0007669"/>
    <property type="project" value="TreeGrafter"/>
</dbReference>
<dbReference type="GO" id="GO:0005536">
    <property type="term" value="F:D-glucose binding"/>
    <property type="evidence" value="ECO:0007669"/>
    <property type="project" value="InterPro"/>
</dbReference>
<comment type="similarity">
    <text evidence="3 4">Belongs to the bacterial glucokinase family.</text>
</comment>
<name>A0AAP4X2T8_9GAMM</name>
<keyword evidence="1 3" id="KW-0808">Transferase</keyword>
<dbReference type="NCBIfam" id="TIGR00749">
    <property type="entry name" value="glk"/>
    <property type="match status" value="1"/>
</dbReference>
<dbReference type="Gene3D" id="3.30.420.40">
    <property type="match status" value="1"/>
</dbReference>
<keyword evidence="3" id="KW-0547">Nucleotide-binding</keyword>
<comment type="subcellular location">
    <subcellularLocation>
        <location evidence="3">Cytoplasm</location>
    </subcellularLocation>
</comment>
<keyword evidence="3" id="KW-0963">Cytoplasm</keyword>
<dbReference type="GO" id="GO:0005524">
    <property type="term" value="F:ATP binding"/>
    <property type="evidence" value="ECO:0007669"/>
    <property type="project" value="UniProtKB-UniRule"/>
</dbReference>
<keyword evidence="3" id="KW-0324">Glycolysis</keyword>
<dbReference type="HAMAP" id="MF_00524">
    <property type="entry name" value="Glucokinase"/>
    <property type="match status" value="1"/>
</dbReference>
<dbReference type="GO" id="GO:0004340">
    <property type="term" value="F:glucokinase activity"/>
    <property type="evidence" value="ECO:0007669"/>
    <property type="project" value="UniProtKB-UniRule"/>
</dbReference>
<dbReference type="Pfam" id="PF02685">
    <property type="entry name" value="Glucokinase"/>
    <property type="match status" value="1"/>
</dbReference>